<sequence length="119" mass="13894">MNKETIVLYSNSPFYTQSVAQINGPRIALIVLGIAFILMGILSFFYYFKYSKNQIKEFKERQMQEYYKDNPKRVNLSYDQTGMYIPAWERVKFNFPLFFGVLIIFIGIAFLAGNSLSTL</sequence>
<proteinExistence type="predicted"/>
<name>A0ACD4PH89_9BACT</name>
<evidence type="ECO:0000313" key="2">
    <source>
        <dbReference type="Proteomes" id="UP001213039"/>
    </source>
</evidence>
<dbReference type="Proteomes" id="UP001213039">
    <property type="component" value="Chromosome"/>
</dbReference>
<evidence type="ECO:0000313" key="1">
    <source>
        <dbReference type="EMBL" id="WBP83930.1"/>
    </source>
</evidence>
<organism evidence="1 2">
    <name type="scientific">Mycoplasmopsis edwardii</name>
    <dbReference type="NCBI Taxonomy" id="53558"/>
    <lineage>
        <taxon>Bacteria</taxon>
        <taxon>Bacillati</taxon>
        <taxon>Mycoplasmatota</taxon>
        <taxon>Mycoplasmoidales</taxon>
        <taxon>Metamycoplasmataceae</taxon>
        <taxon>Mycoplasmopsis</taxon>
    </lineage>
</organism>
<keyword evidence="2" id="KW-1185">Reference proteome</keyword>
<gene>
    <name evidence="1" type="ORF">Me_995_000559</name>
</gene>
<dbReference type="EMBL" id="CP114370">
    <property type="protein sequence ID" value="WBP83930.1"/>
    <property type="molecule type" value="Genomic_DNA"/>
</dbReference>
<protein>
    <submittedName>
        <fullName evidence="1">Uncharacterized protein</fullName>
    </submittedName>
</protein>
<reference evidence="1" key="1">
    <citation type="submission" date="2022-12" db="EMBL/GenBank/DDBJ databases">
        <authorList>
            <consortium name="Asia Pacific Centre for Animal Health"/>
            <person name="Klose S.M."/>
            <person name="Legione A.R."/>
            <person name="Monotti I."/>
            <person name="Bushell R."/>
            <person name="Marenda M.S."/>
            <person name="Sugiyama T."/>
            <person name="Browning G.F."/>
            <person name="Vaz P.K."/>
        </authorList>
    </citation>
    <scope>NUCLEOTIDE SEQUENCE</scope>
    <source>
        <strain evidence="1">Felid995</strain>
    </source>
</reference>
<accession>A0ACD4PH89</accession>